<organism evidence="9 10">
    <name type="scientific">Jeotgalibaca ciconiae</name>
    <dbReference type="NCBI Taxonomy" id="2496265"/>
    <lineage>
        <taxon>Bacteria</taxon>
        <taxon>Bacillati</taxon>
        <taxon>Bacillota</taxon>
        <taxon>Bacilli</taxon>
        <taxon>Lactobacillales</taxon>
        <taxon>Carnobacteriaceae</taxon>
        <taxon>Jeotgalibaca</taxon>
    </lineage>
</organism>
<dbReference type="PROSITE" id="PS51372">
    <property type="entry name" value="PRD_2"/>
    <property type="match status" value="2"/>
</dbReference>
<dbReference type="GO" id="GO:0006355">
    <property type="term" value="P:regulation of DNA-templated transcription"/>
    <property type="evidence" value="ECO:0007669"/>
    <property type="project" value="InterPro"/>
</dbReference>
<dbReference type="GO" id="GO:0016020">
    <property type="term" value="C:membrane"/>
    <property type="evidence" value="ECO:0007669"/>
    <property type="project" value="InterPro"/>
</dbReference>
<dbReference type="Gene3D" id="1.10.1790.10">
    <property type="entry name" value="PRD domain"/>
    <property type="match status" value="1"/>
</dbReference>
<dbReference type="GO" id="GO:0016301">
    <property type="term" value="F:kinase activity"/>
    <property type="evidence" value="ECO:0007669"/>
    <property type="project" value="UniProtKB-KW"/>
</dbReference>
<dbReference type="InterPro" id="IPR004701">
    <property type="entry name" value="PTS_EIIA_man-typ"/>
</dbReference>
<feature type="domain" description="PRD" evidence="8">
    <location>
        <begin position="525"/>
        <end position="631"/>
    </location>
</feature>
<feature type="domain" description="PRD" evidence="8">
    <location>
        <begin position="893"/>
        <end position="995"/>
    </location>
</feature>
<dbReference type="Pfam" id="PF03610">
    <property type="entry name" value="EIIA-man"/>
    <property type="match status" value="1"/>
</dbReference>
<dbReference type="Pfam" id="PF00874">
    <property type="entry name" value="PRD"/>
    <property type="match status" value="2"/>
</dbReference>
<dbReference type="CDD" id="cd00009">
    <property type="entry name" value="AAA"/>
    <property type="match status" value="1"/>
</dbReference>
<dbReference type="SMART" id="SM00382">
    <property type="entry name" value="AAA"/>
    <property type="match status" value="1"/>
</dbReference>
<dbReference type="PROSITE" id="PS50045">
    <property type="entry name" value="SIGMA54_INTERACT_4"/>
    <property type="match status" value="1"/>
</dbReference>
<keyword evidence="5" id="KW-0238">DNA-binding</keyword>
<dbReference type="InterPro" id="IPR011608">
    <property type="entry name" value="PRD"/>
</dbReference>
<dbReference type="Gene3D" id="3.40.50.300">
    <property type="entry name" value="P-loop containing nucleotide triphosphate hydrolases"/>
    <property type="match status" value="1"/>
</dbReference>
<evidence type="ECO:0000259" key="7">
    <source>
        <dbReference type="PROSITE" id="PS51096"/>
    </source>
</evidence>
<evidence type="ECO:0000256" key="3">
    <source>
        <dbReference type="ARBA" id="ARBA00022777"/>
    </source>
</evidence>
<dbReference type="Proteomes" id="UP000273326">
    <property type="component" value="Chromosome"/>
</dbReference>
<dbReference type="EMBL" id="CP034465">
    <property type="protein sequence ID" value="AZP03644.1"/>
    <property type="molecule type" value="Genomic_DNA"/>
</dbReference>
<dbReference type="CDD" id="cd00006">
    <property type="entry name" value="PTS_IIA_man"/>
    <property type="match status" value="1"/>
</dbReference>
<keyword evidence="10" id="KW-1185">Reference proteome</keyword>
<dbReference type="OrthoDB" id="9771372at2"/>
<feature type="domain" description="PTS EIIA type-4" evidence="7">
    <location>
        <begin position="632"/>
        <end position="766"/>
    </location>
</feature>
<gene>
    <name evidence="9" type="ORF">EJN90_02570</name>
</gene>
<evidence type="ECO:0000256" key="4">
    <source>
        <dbReference type="ARBA" id="ARBA00022840"/>
    </source>
</evidence>
<reference evidence="10" key="1">
    <citation type="submission" date="2018-12" db="EMBL/GenBank/DDBJ databases">
        <title>Complete genome sequencing of Jeotgalibaca sp. H21T32.</title>
        <authorList>
            <person name="Bae J.-W."/>
            <person name="Lee S.-Y."/>
        </authorList>
    </citation>
    <scope>NUCLEOTIDE SEQUENCE [LARGE SCALE GENOMIC DNA]</scope>
    <source>
        <strain evidence="10">H21T32</strain>
    </source>
</reference>
<dbReference type="SUPFAM" id="SSF63520">
    <property type="entry name" value="PTS-regulatory domain, PRD"/>
    <property type="match status" value="2"/>
</dbReference>
<evidence type="ECO:0000313" key="10">
    <source>
        <dbReference type="Proteomes" id="UP000273326"/>
    </source>
</evidence>
<accession>A0A3Q9BJY4</accession>
<dbReference type="PROSITE" id="PS51096">
    <property type="entry name" value="PTS_EIIA_TYPE_4"/>
    <property type="match status" value="1"/>
</dbReference>
<dbReference type="InterPro" id="IPR002078">
    <property type="entry name" value="Sigma_54_int"/>
</dbReference>
<dbReference type="GO" id="GO:0003677">
    <property type="term" value="F:DNA binding"/>
    <property type="evidence" value="ECO:0007669"/>
    <property type="project" value="UniProtKB-KW"/>
</dbReference>
<dbReference type="Gene3D" id="3.40.50.510">
    <property type="entry name" value="Phosphotransferase system, mannose-type IIA component"/>
    <property type="match status" value="1"/>
</dbReference>
<dbReference type="GO" id="GO:0005524">
    <property type="term" value="F:ATP binding"/>
    <property type="evidence" value="ECO:0007669"/>
    <property type="project" value="UniProtKB-KW"/>
</dbReference>
<sequence length="1000" mass="112949">MKFHLVTKNELLTRQKSLLRTYLFTINKPFPYSSILMLARIFLVYTIKKIQFIGSEYTLNRIDHIFYYIKEATDTLTEMDLEMGQGVTTKMVADSLQIQRSNVSKDLNQLVREGKLGKTEGRPVRYFTIAKGPHQPLTKHVSSYKERPIKQNKQQTEKSSIEDVFRTMIGANSSMKNAVDQAKAAVLYPPKGLNTLITGPTGSGKTYFAHAMFHYAQTNHIIDEEKELIVFNCADYANNPQLLMSHLFGYSQGAFTGATASKDGLIQQADQGMLFLDEIHRLPPEGQEMIFYFMDTGMYSRLGESGKTRAANVRIVCATTEDPKSTFLDTFMRRIPIMIQLPSFKERSVSEQLDLVKLLVSLEATRIQKKITLTEDVVKALIASVGYGNIGQLKSGIQLVCARGFMNQFGQEQIDLTARDLPESIQTYLVGKSSNSRYRSALSKITEAQITVYPNEPFYQVKTDAYELPYNLYDIIGDKATLLEEEGLDQESINQYISTDINVHLKSFYRNHGFSFETDSRLAEVVSKEVIQFIHEVSGDIEKALKTTFKQNYIYAISLHISSLLNKIQIGEIRSLNERIKEMAVTYTTEIEVATFLKERIAEFFQVEVPEIEIYYLTVLLVSLQEEEVSGRIGVVIVTHGNSTATSMAQVAEELLELSGIIAVDMPLDMSPIEIYEKVKQAVIRANEGSGVLLMVDMGSLTTFEENLTKETGIHVRTIEMVSTPMVLEAARKASLVDADIDLLHETLDRFNGYSSAMVEKGTKFQEMPKPPVMIAICATGEGTAQKLKEIIEKPLAKQKDNQLKVLTSSIPDLNKNIKIWQDRYTIVATTGIVDPKLSAPFIPLENFIEKDAEILLGKINHLTKVQPMQAIEDSGSAKRLIHNFLEEHYTFLNAKKLIQPIWDFVEECGQLRTHPESGYAFHINLALHLAGVIERLVHQDSLSNVDSQNNIEIDPELLQVIKKFEGTLAIHIPKPEYAYIAYFIKKEKSMLEDIDTLLE</sequence>
<dbReference type="Pfam" id="PF00158">
    <property type="entry name" value="Sigma54_activat"/>
    <property type="match status" value="1"/>
</dbReference>
<evidence type="ECO:0000259" key="6">
    <source>
        <dbReference type="PROSITE" id="PS50045"/>
    </source>
</evidence>
<dbReference type="InterPro" id="IPR027417">
    <property type="entry name" value="P-loop_NTPase"/>
</dbReference>
<keyword evidence="3" id="KW-0418">Kinase</keyword>
<dbReference type="SUPFAM" id="SSF52540">
    <property type="entry name" value="P-loop containing nucleoside triphosphate hydrolases"/>
    <property type="match status" value="1"/>
</dbReference>
<evidence type="ECO:0000259" key="8">
    <source>
        <dbReference type="PROSITE" id="PS51372"/>
    </source>
</evidence>
<dbReference type="InterPro" id="IPR036662">
    <property type="entry name" value="PTS_EIIA_man-typ_sf"/>
</dbReference>
<dbReference type="InterPro" id="IPR036390">
    <property type="entry name" value="WH_DNA-bd_sf"/>
</dbReference>
<evidence type="ECO:0000256" key="5">
    <source>
        <dbReference type="ARBA" id="ARBA00023125"/>
    </source>
</evidence>
<protein>
    <submittedName>
        <fullName evidence="9">Sigma-54-dependent transcriptional regulator</fullName>
    </submittedName>
</protein>
<evidence type="ECO:0000313" key="9">
    <source>
        <dbReference type="EMBL" id="AZP03644.1"/>
    </source>
</evidence>
<dbReference type="InterPro" id="IPR036634">
    <property type="entry name" value="PRD_sf"/>
</dbReference>
<keyword evidence="4" id="KW-0067">ATP-binding</keyword>
<dbReference type="InterPro" id="IPR033887">
    <property type="entry name" value="PTS_IIA_man"/>
</dbReference>
<dbReference type="SUPFAM" id="SSF53062">
    <property type="entry name" value="PTS system fructose IIA component-like"/>
    <property type="match status" value="1"/>
</dbReference>
<dbReference type="KEGG" id="jeh:EJN90_02570"/>
<dbReference type="GO" id="GO:0009401">
    <property type="term" value="P:phosphoenolpyruvate-dependent sugar phosphotransferase system"/>
    <property type="evidence" value="ECO:0007669"/>
    <property type="project" value="InterPro"/>
</dbReference>
<proteinExistence type="predicted"/>
<feature type="domain" description="Sigma-54 factor interaction" evidence="6">
    <location>
        <begin position="168"/>
        <end position="402"/>
    </location>
</feature>
<dbReference type="InterPro" id="IPR003593">
    <property type="entry name" value="AAA+_ATPase"/>
</dbReference>
<name>A0A3Q9BJY4_9LACT</name>
<keyword evidence="2" id="KW-0547">Nucleotide-binding</keyword>
<dbReference type="AlphaFoldDB" id="A0A3Q9BJY4"/>
<dbReference type="PANTHER" id="PTHR32071">
    <property type="entry name" value="TRANSCRIPTIONAL REGULATORY PROTEIN"/>
    <property type="match status" value="1"/>
</dbReference>
<evidence type="ECO:0000256" key="1">
    <source>
        <dbReference type="ARBA" id="ARBA00022679"/>
    </source>
</evidence>
<keyword evidence="1" id="KW-0808">Transferase</keyword>
<evidence type="ECO:0000256" key="2">
    <source>
        <dbReference type="ARBA" id="ARBA00022741"/>
    </source>
</evidence>
<dbReference type="PANTHER" id="PTHR32071:SF90">
    <property type="entry name" value="TRANSCRIPTIONAL REGULATORY PROTEIN LEVR"/>
    <property type="match status" value="1"/>
</dbReference>
<dbReference type="SUPFAM" id="SSF46785">
    <property type="entry name" value="Winged helix' DNA-binding domain"/>
    <property type="match status" value="1"/>
</dbReference>